<keyword evidence="12" id="KW-1185">Reference proteome</keyword>
<dbReference type="CDD" id="cd00463">
    <property type="entry name" value="Ribosomal_L31e"/>
    <property type="match status" value="1"/>
</dbReference>
<feature type="coiled-coil region" evidence="9">
    <location>
        <begin position="1129"/>
        <end position="1157"/>
    </location>
</feature>
<dbReference type="InterPro" id="IPR005062">
    <property type="entry name" value="SAC3/GANP/THP3_conserved"/>
</dbReference>
<dbReference type="Pfam" id="PF16766">
    <property type="entry name" value="CID_GANP"/>
    <property type="match status" value="1"/>
</dbReference>
<feature type="region of interest" description="Disordered" evidence="10">
    <location>
        <begin position="182"/>
        <end position="245"/>
    </location>
</feature>
<comment type="function">
    <text evidence="5">Component of the large ribosomal subunit. The ribosome is a large ribonucleoprotein complex responsible for the synthesis of proteins in the cell.</text>
</comment>
<feature type="compositionally biased region" description="Basic and acidic residues" evidence="10">
    <location>
        <begin position="346"/>
        <end position="364"/>
    </location>
</feature>
<dbReference type="InterPro" id="IPR031907">
    <property type="entry name" value="MCM3AP_GANP"/>
</dbReference>
<evidence type="ECO:0000256" key="7">
    <source>
        <dbReference type="ARBA" id="ARBA00035337"/>
    </source>
</evidence>
<keyword evidence="4" id="KW-0687">Ribonucleoprotein</keyword>
<sequence length="2045" mass="225396">MNPGNPFIGKQPSAFAVSSSTTGTFQTKSPFRFGQPSLFGQNTTLSKNLGFSQVSSSFTAPSGISHSSSLPMFGLPQTSSAGLFTSLESTPSFPATSGPSSSSASGNTGFSFKSPSSVGVFPSGSTFGSETGEVASSGFRKTDFKFKPLENAVFRPILGAESEPEENQSQAASGFLKFSRPASSASGGLTPSPFPQATNSSVTSSNFVFSKPADSNTTSALIPPLSSQSVEEEKRGPKSVFGSSNTGFATFPMSSGSLGEHFPGNKMGIHQGCEGAISLAEPLPTPMKGLKRKEDQDRSPRRHCHETAEDSDPLSRGDHPPDKRPVRLNRPRGGTLFGRTIQDVFKSNKEVGRLGSKESKKETGFVESGESDHMTVPGGNQSALVPSRLPAVSKEEEAEGRDEKEDSLRGASSRPSKRSENTDSLRGLSSLESTAIQCKNIPDCLNNRTILENHFGKIAKVQRIFTRRSKKLAVVHFFDHASAALARKKGKSLHKDMSIFWHKKKISPSKKPFSVKEKKLGDGETSQGIEDPPFQHSPLGKPIVRPAAGSLLNKSSPVKKPSLLKIHQFEVDPFDSGSEGPEGLGSCASSLSILIGTVAETSEEKYRLLDQRDRIMRQARVKRTDLDKARAFVGTCPDMCPEKERYLRETRSQLSVFEVVPGTDQVDHAAAVKEYSRSSADQEEPLPHELRPSAVLSRTMDYLVTQIMDQKEGSLRDWYDFVWNRTRGIRKDITQQHLCDPLTVSLIEKCTRFHIHCAHFMCEEPMSSFDAKINNENMTKCLQSLKEMYQDLRNKGVFCTSEAEFQGYNVLLNLNKGDILREVQQFHPDVRNSPEVNFAVQAFAALNSNNFVRFFKLVQSASYLNACLLHCYFNQIRKDALRALNVAYTVSTQRSTVFPLDGVVRMLLFRDCEEATDFLNCHGLTVADGCVELNRSAFMEPEGLSKARKSVFIARKLTVSVGEVVNGGPLPPVPRHTPVCSFNSQNKYVGESLATELPISAQRSGADAAGGGRGEEHEAEVDVPPLALLPQPPPAPSSTPVIHVAPLAPGLFQSSIQPELLPPKPAPLYSDLDLVQVVDELIQETLQVDCEEVSTAGAAYVAAALGVSNAAVEDLITAETTGILRHVAAEEVSMERQRREEEKRQAEEERLKQERELVLTQLSEGLAAELTELMVTECVRETCSQELKSAVETDQKVRMARCCEAVCAHLLDLFLAEEIFQTAKETLQELQCFCKYLQRWREAVAARKKLRRQMRAFPAAPCCVDMNDRLQALVPSAECPIAEENLARGLLDLGHAGKVGISCTRLRRLRNKTAHQMKVQHFHQQLLSNAAWAPLDLPSFVAEHLPVKRERMFWKLVLVLPDGEEQTPESPGRILENWLKVKFTGDDSLVDDIRDGGGDIQTLTVFNALSSKGDQTVSVNVCIKVAHGTLSDSALDAVETRKDLLGASGLMLLLPPKVKTEDVAEEDLYWLSALLQLKQLLQAKPFQPALPLVVLVPSSKGDSMEKEVEDGLMLQDLVSAKLISDYIVVEIPDSVNDLQGTVKVSGAVQWLVSRCPQDLDLCCQTLIQYVEDGISREFSGRFFHDRRERRLGGLASQEPSTIIELFNSVLQFLASVVSSEQLCDISWPVMEFAEVGGSQLLPHLHWNSAEHLAWLKQAVLGFQLPQMDLPPTGAPWLPVCSMIIQYTSQIPSSCQTQPVLQSRVENLLCRTYQKWKSKSLSLGQESGPSVAEIPWDDIITLCINHKLSDWTPPRLPITAGSCHHVAAAKGGEKKGRSAISEVVTREYTINIHKRIRGVGFKKRVPRTLREIQKFAMKEMGTPDVRIDTRLNKALWAKGIRNVPYRIWTKHVSSGVCVLCILLNHENFHACAFSSGTKASHPSASSFPTPLLHVHHKGKKNEESGREGNLSTDNLMRGASAEELLAQCLSSSLLEEKEENKRFEEQLQQWVSQDSQAFAESTCLPLYLPQTLISFPDIIKTKTVLKTSTTRRPQNEGAGEQLQFSEISDMSLTGRLKHLERLIRSSREEDVASELHLSALLDMVDI</sequence>
<feature type="coiled-coil region" evidence="9">
    <location>
        <begin position="1925"/>
        <end position="1952"/>
    </location>
</feature>
<evidence type="ECO:0000256" key="1">
    <source>
        <dbReference type="ARBA" id="ARBA00010808"/>
    </source>
</evidence>
<reference evidence="13" key="1">
    <citation type="submission" date="2025-08" db="UniProtKB">
        <authorList>
            <consortium name="RefSeq"/>
        </authorList>
    </citation>
    <scope>IDENTIFICATION</scope>
</reference>
<evidence type="ECO:0000256" key="5">
    <source>
        <dbReference type="ARBA" id="ARBA00034092"/>
    </source>
</evidence>
<dbReference type="InterPro" id="IPR000717">
    <property type="entry name" value="PCI_dom"/>
</dbReference>
<evidence type="ECO:0000256" key="3">
    <source>
        <dbReference type="ARBA" id="ARBA00022980"/>
    </source>
</evidence>
<dbReference type="InterPro" id="IPR045107">
    <property type="entry name" value="SAC3/GANP/THP3"/>
</dbReference>
<dbReference type="Gene3D" id="6.10.250.1340">
    <property type="match status" value="1"/>
</dbReference>
<feature type="region of interest" description="Disordered" evidence="10">
    <location>
        <begin position="279"/>
        <end position="428"/>
    </location>
</feature>
<dbReference type="Gene3D" id="3.10.440.10">
    <property type="match status" value="1"/>
</dbReference>
<feature type="compositionally biased region" description="Polar residues" evidence="10">
    <location>
        <begin position="213"/>
        <end position="229"/>
    </location>
</feature>
<dbReference type="PANTHER" id="PTHR12436:SF3">
    <property type="entry name" value="GERMINAL-CENTER ASSOCIATED NUCLEAR PROTEIN"/>
    <property type="match status" value="1"/>
</dbReference>
<proteinExistence type="inferred from homology"/>
<protein>
    <recommendedName>
        <fullName evidence="6">Large ribosomal subunit protein eL31</fullName>
    </recommendedName>
    <alternativeName>
        <fullName evidence="7">60S ribosomal protein L31</fullName>
    </alternativeName>
</protein>
<feature type="domain" description="PCI" evidence="11">
    <location>
        <begin position="774"/>
        <end position="957"/>
    </location>
</feature>
<organism evidence="12 13">
    <name type="scientific">Microtus ochrogaster</name>
    <name type="common">Prairie vole</name>
    <dbReference type="NCBI Taxonomy" id="79684"/>
    <lineage>
        <taxon>Eukaryota</taxon>
        <taxon>Metazoa</taxon>
        <taxon>Chordata</taxon>
        <taxon>Craniata</taxon>
        <taxon>Vertebrata</taxon>
        <taxon>Euteleostomi</taxon>
        <taxon>Mammalia</taxon>
        <taxon>Eutheria</taxon>
        <taxon>Euarchontoglires</taxon>
        <taxon>Glires</taxon>
        <taxon>Rodentia</taxon>
        <taxon>Myomorpha</taxon>
        <taxon>Muroidea</taxon>
        <taxon>Cricetidae</taxon>
        <taxon>Arvicolinae</taxon>
        <taxon>Microtus</taxon>
    </lineage>
</organism>
<evidence type="ECO:0000256" key="6">
    <source>
        <dbReference type="ARBA" id="ARBA00035230"/>
    </source>
</evidence>
<dbReference type="Pfam" id="PF01198">
    <property type="entry name" value="Ribosomal_L31e"/>
    <property type="match status" value="1"/>
</dbReference>
<comment type="subunit">
    <text evidence="2">Component of the large ribosomal subunit.</text>
</comment>
<dbReference type="InterPro" id="IPR023621">
    <property type="entry name" value="Ribosomal_eL31_dom_sf"/>
</dbReference>
<dbReference type="CDD" id="cd12443">
    <property type="entry name" value="RRM_MCM3A_like"/>
    <property type="match status" value="1"/>
</dbReference>
<feature type="region of interest" description="Disordered" evidence="10">
    <location>
        <begin position="1883"/>
        <end position="1911"/>
    </location>
</feature>
<dbReference type="GeneID" id="101980262"/>
<dbReference type="PANTHER" id="PTHR12436">
    <property type="entry name" value="80 KDA MCM3-ASSOCIATED PROTEIN"/>
    <property type="match status" value="1"/>
</dbReference>
<evidence type="ECO:0000256" key="9">
    <source>
        <dbReference type="SAM" id="Coils"/>
    </source>
</evidence>
<gene>
    <name evidence="13" type="primary">Mcm3ap</name>
</gene>
<comment type="similarity">
    <text evidence="1">Belongs to the eukaryotic ribosomal protein eL31 family.</text>
</comment>
<evidence type="ECO:0000259" key="11">
    <source>
        <dbReference type="PROSITE" id="PS50250"/>
    </source>
</evidence>
<dbReference type="Pfam" id="PF16768">
    <property type="entry name" value="NupH_GANP"/>
    <property type="match status" value="1"/>
</dbReference>
<evidence type="ECO:0000256" key="2">
    <source>
        <dbReference type="ARBA" id="ARBA00011133"/>
    </source>
</evidence>
<accession>A0ABM1UGT4</accession>
<dbReference type="PROSITE" id="PS50250">
    <property type="entry name" value="PCI"/>
    <property type="match status" value="1"/>
</dbReference>
<keyword evidence="9" id="KW-0175">Coiled coil</keyword>
<dbReference type="RefSeq" id="XP_026641196.1">
    <property type="nucleotide sequence ID" value="XM_026785395.1"/>
</dbReference>
<evidence type="ECO:0000313" key="12">
    <source>
        <dbReference type="Proteomes" id="UP000694915"/>
    </source>
</evidence>
<dbReference type="SUPFAM" id="SSF54928">
    <property type="entry name" value="RNA-binding domain, RBD"/>
    <property type="match status" value="1"/>
</dbReference>
<feature type="compositionally biased region" description="Low complexity" evidence="10">
    <location>
        <begin position="198"/>
        <end position="210"/>
    </location>
</feature>
<dbReference type="InterPro" id="IPR034265">
    <property type="entry name" value="MCM3AP_RRM"/>
</dbReference>
<name>A0ABM1UGT4_MICOH</name>
<evidence type="ECO:0000313" key="13">
    <source>
        <dbReference type="RefSeq" id="XP_026641196.1"/>
    </source>
</evidence>
<dbReference type="Gene3D" id="1.25.40.990">
    <property type="match status" value="1"/>
</dbReference>
<dbReference type="InterPro" id="IPR000054">
    <property type="entry name" value="Ribosomal_eL31"/>
</dbReference>
<feature type="compositionally biased region" description="Basic and acidic residues" evidence="10">
    <location>
        <begin position="292"/>
        <end position="325"/>
    </location>
</feature>
<keyword evidence="3" id="KW-0689">Ribosomal protein</keyword>
<dbReference type="SMART" id="SM01380">
    <property type="entry name" value="Ribosomal_L31e"/>
    <property type="match status" value="1"/>
</dbReference>
<evidence type="ECO:0000256" key="4">
    <source>
        <dbReference type="ARBA" id="ARBA00023274"/>
    </source>
</evidence>
<dbReference type="Pfam" id="PF16769">
    <property type="entry name" value="MCM3AP_GANP"/>
    <property type="match status" value="2"/>
</dbReference>
<dbReference type="PROSITE" id="PS01144">
    <property type="entry name" value="RIBOSOMAL_L31E"/>
    <property type="match status" value="1"/>
</dbReference>
<dbReference type="SUPFAM" id="SSF54575">
    <property type="entry name" value="Ribosomal protein L31e"/>
    <property type="match status" value="1"/>
</dbReference>
<feature type="region of interest" description="Disordered" evidence="10">
    <location>
        <begin position="1000"/>
        <end position="1020"/>
    </location>
</feature>
<dbReference type="InterPro" id="IPR035979">
    <property type="entry name" value="RBD_domain_sf"/>
</dbReference>
<dbReference type="Proteomes" id="UP000694915">
    <property type="component" value="Linkage group LG2"/>
</dbReference>
<dbReference type="InterPro" id="IPR031908">
    <property type="entry name" value="NupH_GANP"/>
</dbReference>
<evidence type="ECO:0000256" key="10">
    <source>
        <dbReference type="SAM" id="MobiDB-lite"/>
    </source>
</evidence>
<dbReference type="InterPro" id="IPR031910">
    <property type="entry name" value="GANP_CID_dom"/>
</dbReference>
<dbReference type="InterPro" id="IPR020052">
    <property type="entry name" value="Ribosomal_eL31_CS"/>
</dbReference>
<evidence type="ECO:0000256" key="8">
    <source>
        <dbReference type="ARBA" id="ARBA00038443"/>
    </source>
</evidence>
<dbReference type="Pfam" id="PF03399">
    <property type="entry name" value="SAC3_GANP"/>
    <property type="match status" value="1"/>
</dbReference>
<comment type="similarity">
    <text evidence="8">Belongs to the SAC3 family.</text>
</comment>